<dbReference type="Gene3D" id="3.30.420.10">
    <property type="entry name" value="Ribonuclease H-like superfamily/Ribonuclease H"/>
    <property type="match status" value="1"/>
</dbReference>
<name>A0A3B3SNP9_9TELE</name>
<dbReference type="GeneTree" id="ENSGT00980000202618"/>
<protein>
    <recommendedName>
        <fullName evidence="3">Tc1-like transposase DDE domain-containing protein</fullName>
    </recommendedName>
</protein>
<proteinExistence type="predicted"/>
<dbReference type="STRING" id="1676925.ENSPKIP00000031666"/>
<keyword evidence="2" id="KW-1185">Reference proteome</keyword>
<reference evidence="1" key="1">
    <citation type="submission" date="2025-08" db="UniProtKB">
        <authorList>
            <consortium name="Ensembl"/>
        </authorList>
    </citation>
    <scope>IDENTIFICATION</scope>
</reference>
<reference evidence="1" key="2">
    <citation type="submission" date="2025-09" db="UniProtKB">
        <authorList>
            <consortium name="Ensembl"/>
        </authorList>
    </citation>
    <scope>IDENTIFICATION</scope>
</reference>
<evidence type="ECO:0008006" key="3">
    <source>
        <dbReference type="Google" id="ProtNLM"/>
    </source>
</evidence>
<dbReference type="GO" id="GO:0003676">
    <property type="term" value="F:nucleic acid binding"/>
    <property type="evidence" value="ECO:0007669"/>
    <property type="project" value="InterPro"/>
</dbReference>
<dbReference type="AlphaFoldDB" id="A0A3B3SNP9"/>
<dbReference type="Proteomes" id="UP000261540">
    <property type="component" value="Unplaced"/>
</dbReference>
<dbReference type="InterPro" id="IPR036397">
    <property type="entry name" value="RNaseH_sf"/>
</dbReference>
<organism evidence="1 2">
    <name type="scientific">Paramormyrops kingsleyae</name>
    <dbReference type="NCBI Taxonomy" id="1676925"/>
    <lineage>
        <taxon>Eukaryota</taxon>
        <taxon>Metazoa</taxon>
        <taxon>Chordata</taxon>
        <taxon>Craniata</taxon>
        <taxon>Vertebrata</taxon>
        <taxon>Euteleostomi</taxon>
        <taxon>Actinopterygii</taxon>
        <taxon>Neopterygii</taxon>
        <taxon>Teleostei</taxon>
        <taxon>Osteoglossocephala</taxon>
        <taxon>Osteoglossomorpha</taxon>
        <taxon>Osteoglossiformes</taxon>
        <taxon>Mormyridae</taxon>
        <taxon>Paramormyrops</taxon>
    </lineage>
</organism>
<dbReference type="Ensembl" id="ENSPKIT00000012517.1">
    <property type="protein sequence ID" value="ENSPKIP00000031666.1"/>
    <property type="gene ID" value="ENSPKIG00000012058.1"/>
</dbReference>
<sequence>MAARLVKKQLLRDFDETTVALDRFATMAFCKRGRRVFKPKPKHPLKVHVWGAISRLGPGPIAIFEGIMDRSFFEEVIIKETAAPYIRETFGVHHRFFQDNDPKHTAARKAIAAEVRNVDASISFGVEGCVIFWVWSWRCFISHCYMQCAAQHILCL</sequence>
<evidence type="ECO:0000313" key="1">
    <source>
        <dbReference type="Ensembl" id="ENSPKIP00000031666.1"/>
    </source>
</evidence>
<evidence type="ECO:0000313" key="2">
    <source>
        <dbReference type="Proteomes" id="UP000261540"/>
    </source>
</evidence>
<accession>A0A3B3SNP9</accession>